<dbReference type="AlphaFoldDB" id="A0A419S7L5"/>
<evidence type="ECO:0000256" key="1">
    <source>
        <dbReference type="ARBA" id="ARBA00022801"/>
    </source>
</evidence>
<dbReference type="Gene3D" id="1.50.10.10">
    <property type="match status" value="1"/>
</dbReference>
<dbReference type="GO" id="GO:0016787">
    <property type="term" value="F:hydrolase activity"/>
    <property type="evidence" value="ECO:0007669"/>
    <property type="project" value="UniProtKB-KW"/>
</dbReference>
<dbReference type="Pfam" id="PF07470">
    <property type="entry name" value="Glyco_hydro_88"/>
    <property type="match status" value="1"/>
</dbReference>
<dbReference type="InterPro" id="IPR008928">
    <property type="entry name" value="6-hairpin_glycosidase_sf"/>
</dbReference>
<dbReference type="Proteomes" id="UP000283433">
    <property type="component" value="Unassembled WGS sequence"/>
</dbReference>
<dbReference type="InterPro" id="IPR012341">
    <property type="entry name" value="6hp_glycosidase-like_sf"/>
</dbReference>
<proteinExistence type="predicted"/>
<comment type="caution">
    <text evidence="2">The sequence shown here is derived from an EMBL/GenBank/DDBJ whole genome shotgun (WGS) entry which is preliminary data.</text>
</comment>
<dbReference type="InterPro" id="IPR052043">
    <property type="entry name" value="PolySaccharide_Degr_Enz"/>
</dbReference>
<sequence length="361" mass="41312">MATTIMHKWPDSLAHDPGKPAKWSYDLGVFFEGMANIYERNHDPKYIQYMEHIMSLFINDDGTIERYSMPSYNIDYVKNGSTLLFLYKQTGKKKYKLAASHLREQLKTHPRTAEGGFWHKKVYPHQMWLDGIYMGQPFYVEWCAMFNEPHNFDDIAKQFITIAKHTTDPKTGLLYHGWDESKQQAWANKETGTSPNFWGRAMGWYGIALVDVLDYFPKQHPQRPVLEKLLNNFAEAVAKVQSKEGLWYQVLDKQTQKGNYPEASASNMFVYALAKGVRLKALPQKYLAIAKAGFDGIRSKFLERDAEGYLHLNGTVQVSGLGGKPYRDGSYAYYLSEPVIQDDPKGMGAFIMAANEIGIAR</sequence>
<gene>
    <name evidence="2" type="ORF">BCY91_03145</name>
</gene>
<keyword evidence="3" id="KW-1185">Reference proteome</keyword>
<dbReference type="InterPro" id="IPR010905">
    <property type="entry name" value="Glyco_hydro_88"/>
</dbReference>
<dbReference type="GO" id="GO:0005975">
    <property type="term" value="P:carbohydrate metabolic process"/>
    <property type="evidence" value="ECO:0007669"/>
    <property type="project" value="InterPro"/>
</dbReference>
<name>A0A419S7L5_9SPHI</name>
<keyword evidence="1 2" id="KW-0378">Hydrolase</keyword>
<organism evidence="2 3">
    <name type="scientific">Pelobium manganitolerans</name>
    <dbReference type="NCBI Taxonomy" id="1842495"/>
    <lineage>
        <taxon>Bacteria</taxon>
        <taxon>Pseudomonadati</taxon>
        <taxon>Bacteroidota</taxon>
        <taxon>Sphingobacteriia</taxon>
        <taxon>Sphingobacteriales</taxon>
        <taxon>Sphingobacteriaceae</taxon>
        <taxon>Pelobium</taxon>
    </lineage>
</organism>
<dbReference type="PANTHER" id="PTHR33886:SF8">
    <property type="entry name" value="UNSATURATED RHAMNOGALACTURONAN HYDROLASE (EUROFUNG)"/>
    <property type="match status" value="1"/>
</dbReference>
<dbReference type="SUPFAM" id="SSF48208">
    <property type="entry name" value="Six-hairpin glycosidases"/>
    <property type="match status" value="1"/>
</dbReference>
<dbReference type="PANTHER" id="PTHR33886">
    <property type="entry name" value="UNSATURATED RHAMNOGALACTURONAN HYDROLASE (EUROFUNG)"/>
    <property type="match status" value="1"/>
</dbReference>
<accession>A0A419S7L5</accession>
<evidence type="ECO:0000313" key="3">
    <source>
        <dbReference type="Proteomes" id="UP000283433"/>
    </source>
</evidence>
<dbReference type="EMBL" id="MBTA01000012">
    <property type="protein sequence ID" value="RKD17310.1"/>
    <property type="molecule type" value="Genomic_DNA"/>
</dbReference>
<reference evidence="2 3" key="1">
    <citation type="submission" date="2016-07" db="EMBL/GenBank/DDBJ databases">
        <title>Genome of Pelobium manganitolerans.</title>
        <authorList>
            <person name="Wu S."/>
            <person name="Wang G."/>
        </authorList>
    </citation>
    <scope>NUCLEOTIDE SEQUENCE [LARGE SCALE GENOMIC DNA]</scope>
    <source>
        <strain evidence="2 3">YS-25</strain>
    </source>
</reference>
<protein>
    <submittedName>
        <fullName evidence="2">Glycosyl hydrolase family 88</fullName>
    </submittedName>
</protein>
<evidence type="ECO:0000313" key="2">
    <source>
        <dbReference type="EMBL" id="RKD17310.1"/>
    </source>
</evidence>